<dbReference type="EMBL" id="RYER01000019">
    <property type="protein sequence ID" value="RUO15618.1"/>
    <property type="molecule type" value="Genomic_DNA"/>
</dbReference>
<name>A0ABY0BJ12_MORCA</name>
<organism evidence="1 2">
    <name type="scientific">Moraxella catarrhalis</name>
    <name type="common">Branhamella catarrhalis</name>
    <dbReference type="NCBI Taxonomy" id="480"/>
    <lineage>
        <taxon>Bacteria</taxon>
        <taxon>Pseudomonadati</taxon>
        <taxon>Pseudomonadota</taxon>
        <taxon>Gammaproteobacteria</taxon>
        <taxon>Moraxellales</taxon>
        <taxon>Moraxellaceae</taxon>
        <taxon>Moraxella</taxon>
    </lineage>
</organism>
<proteinExistence type="predicted"/>
<comment type="caution">
    <text evidence="1">The sequence shown here is derived from an EMBL/GenBank/DDBJ whole genome shotgun (WGS) entry which is preliminary data.</text>
</comment>
<protein>
    <submittedName>
        <fullName evidence="1">Uncharacterized protein</fullName>
    </submittedName>
</protein>
<dbReference type="Proteomes" id="UP000268436">
    <property type="component" value="Unassembled WGS sequence"/>
</dbReference>
<gene>
    <name evidence="1" type="ORF">EJK54_1450</name>
</gene>
<accession>A0ABY0BJ12</accession>
<reference evidence="1 2" key="1">
    <citation type="submission" date="2018-12" db="EMBL/GenBank/DDBJ databases">
        <title>Persistence of Moraxella catarrhalis in Chronic Obstructive Pulmonary Disease and Regulation of the Hag/MID Adhesin.</title>
        <authorList>
            <person name="Murphy T."/>
            <person name="Zhao X."/>
            <person name="Vyas G."/>
            <person name="Aluvathingal J."/>
            <person name="Nadendla S."/>
            <person name="Tallon L."/>
            <person name="Tettelin H."/>
        </authorList>
    </citation>
    <scope>NUCLEOTIDE SEQUENCE [LARGE SCALE GENOMIC DNA]</scope>
    <source>
        <strain evidence="1 2">173P27B1</strain>
    </source>
</reference>
<keyword evidence="2" id="KW-1185">Reference proteome</keyword>
<evidence type="ECO:0000313" key="1">
    <source>
        <dbReference type="EMBL" id="RUO15618.1"/>
    </source>
</evidence>
<evidence type="ECO:0000313" key="2">
    <source>
        <dbReference type="Proteomes" id="UP000268436"/>
    </source>
</evidence>
<sequence>MRRCFKNGNGMANPCPVACHDADGWAARLAKFTKSDL</sequence>